<evidence type="ECO:0000256" key="3">
    <source>
        <dbReference type="ARBA" id="ARBA00022605"/>
    </source>
</evidence>
<feature type="binding site" evidence="8">
    <location>
        <position position="246"/>
    </location>
    <ligand>
        <name>shikimate</name>
        <dbReference type="ChEBI" id="CHEBI:36208"/>
    </ligand>
</feature>
<dbReference type="GO" id="GO:0005829">
    <property type="term" value="C:cytosol"/>
    <property type="evidence" value="ECO:0007669"/>
    <property type="project" value="TreeGrafter"/>
</dbReference>
<dbReference type="GO" id="GO:0009073">
    <property type="term" value="P:aromatic amino acid family biosynthetic process"/>
    <property type="evidence" value="ECO:0007669"/>
    <property type="project" value="UniProtKB-KW"/>
</dbReference>
<sequence>MKKFAVFGHPVAHSQSPFIHQEFAKQFGIDLSYERILSPLAGFRDCVSAFFADGGLGANVTLPFKEQAYALSDELSERAKICGAVNTLYLKEENRVFGDNTDGEGLVIDLQRLNFIRPGGKILLIGAGGAARGALLPLLRAGCVVTITNRTLAKAQSLAEQFSVYGDINTVATDKMDMDTAGFSLIINATSSGVDGGVPPIPVSLLNNTVACYDMFYRAGLTPFLQLAVDNGVVRYADGLGMLAGQAAFAFKLWHGVLPDIAPVLAQLKQRMA</sequence>
<evidence type="ECO:0000259" key="10">
    <source>
        <dbReference type="Pfam" id="PF08501"/>
    </source>
</evidence>
<comment type="function">
    <text evidence="8">Involved in the biosynthesis of the chorismate, which leads to the biosynthesis of aromatic amino acids. Catalyzes the reversible NADPH linked reduction of 3-dehydroshikimate (DHSA) to yield shikimate (SA).</text>
</comment>
<keyword evidence="3 8" id="KW-0028">Amino-acid biosynthesis</keyword>
<dbReference type="GO" id="GO:0008652">
    <property type="term" value="P:amino acid biosynthetic process"/>
    <property type="evidence" value="ECO:0007669"/>
    <property type="project" value="UniProtKB-KW"/>
</dbReference>
<keyword evidence="5 8" id="KW-0560">Oxidoreductase</keyword>
<comment type="pathway">
    <text evidence="1 8">Metabolic intermediate biosynthesis; chorismate biosynthesis; chorismate from D-erythrose 4-phosphate and phosphoenolpyruvate: step 4/7.</text>
</comment>
<dbReference type="OrthoDB" id="9776868at2"/>
<dbReference type="Pfam" id="PF01488">
    <property type="entry name" value="Shikimate_DH"/>
    <property type="match status" value="1"/>
</dbReference>
<evidence type="ECO:0000313" key="13">
    <source>
        <dbReference type="Proteomes" id="UP000092377"/>
    </source>
</evidence>
<protein>
    <recommendedName>
        <fullName evidence="2 8">Shikimate dehydrogenase (NADP(+))</fullName>
        <shortName evidence="8">SDH</shortName>
        <ecNumber evidence="2 8">1.1.1.25</ecNumber>
    </recommendedName>
</protein>
<feature type="active site" description="Proton acceptor" evidence="8">
    <location>
        <position position="65"/>
    </location>
</feature>
<dbReference type="InterPro" id="IPR036291">
    <property type="entry name" value="NAD(P)-bd_dom_sf"/>
</dbReference>
<dbReference type="SUPFAM" id="SSF53223">
    <property type="entry name" value="Aminoacid dehydrogenase-like, N-terminal domain"/>
    <property type="match status" value="1"/>
</dbReference>
<gene>
    <name evidence="8" type="primary">aroE</name>
    <name evidence="12" type="ORF">AYY18_19290</name>
</gene>
<feature type="binding site" evidence="8">
    <location>
        <position position="215"/>
    </location>
    <ligand>
        <name>NADP(+)</name>
        <dbReference type="ChEBI" id="CHEBI:58349"/>
    </ligand>
</feature>
<evidence type="ECO:0000313" key="12">
    <source>
        <dbReference type="EMBL" id="OBU09804.1"/>
    </source>
</evidence>
<feature type="domain" description="Quinate/shikimate 5-dehydrogenase/glutamyl-tRNA reductase" evidence="9">
    <location>
        <begin position="121"/>
        <end position="192"/>
    </location>
</feature>
<keyword evidence="6 8" id="KW-0057">Aromatic amino acid biosynthesis</keyword>
<dbReference type="GO" id="GO:0009423">
    <property type="term" value="P:chorismate biosynthetic process"/>
    <property type="evidence" value="ECO:0007669"/>
    <property type="project" value="UniProtKB-UniRule"/>
</dbReference>
<dbReference type="InterPro" id="IPR006151">
    <property type="entry name" value="Shikm_DH/Glu-tRNA_Rdtase"/>
</dbReference>
<dbReference type="InterPro" id="IPR022893">
    <property type="entry name" value="Shikimate_DH_fam"/>
</dbReference>
<dbReference type="HAMAP" id="MF_00222">
    <property type="entry name" value="Shikimate_DH_AroE"/>
    <property type="match status" value="1"/>
</dbReference>
<dbReference type="Proteomes" id="UP000092377">
    <property type="component" value="Unassembled WGS sequence"/>
</dbReference>
<feature type="binding site" evidence="8">
    <location>
        <begin position="149"/>
        <end position="154"/>
    </location>
    <ligand>
        <name>NADP(+)</name>
        <dbReference type="ChEBI" id="CHEBI:58349"/>
    </ligand>
</feature>
<dbReference type="InterPro" id="IPR041121">
    <property type="entry name" value="SDH_C"/>
</dbReference>
<feature type="binding site" evidence="8">
    <location>
        <position position="86"/>
    </location>
    <ligand>
        <name>shikimate</name>
        <dbReference type="ChEBI" id="CHEBI:36208"/>
    </ligand>
</feature>
<dbReference type="GO" id="GO:0019632">
    <property type="term" value="P:shikimate metabolic process"/>
    <property type="evidence" value="ECO:0007669"/>
    <property type="project" value="InterPro"/>
</dbReference>
<dbReference type="NCBIfam" id="TIGR00507">
    <property type="entry name" value="aroE"/>
    <property type="match status" value="1"/>
</dbReference>
<dbReference type="AlphaFoldDB" id="A0A1B8HKN7"/>
<feature type="binding site" evidence="8">
    <location>
        <position position="61"/>
    </location>
    <ligand>
        <name>shikimate</name>
        <dbReference type="ChEBI" id="CHEBI:36208"/>
    </ligand>
</feature>
<feature type="binding site" evidence="8">
    <location>
        <position position="239"/>
    </location>
    <ligand>
        <name>NADP(+)</name>
        <dbReference type="ChEBI" id="CHEBI:58349"/>
    </ligand>
</feature>
<dbReference type="FunFam" id="3.40.50.10860:FF:000006">
    <property type="entry name" value="Shikimate dehydrogenase (NADP(+))"/>
    <property type="match status" value="1"/>
</dbReference>
<feature type="domain" description="SDH C-terminal" evidence="11">
    <location>
        <begin position="239"/>
        <end position="269"/>
    </location>
</feature>
<dbReference type="InterPro" id="IPR011342">
    <property type="entry name" value="Shikimate_DH"/>
</dbReference>
<dbReference type="EMBL" id="LZEY01000018">
    <property type="protein sequence ID" value="OBU09804.1"/>
    <property type="molecule type" value="Genomic_DNA"/>
</dbReference>
<feature type="binding site" evidence="8">
    <location>
        <begin position="126"/>
        <end position="130"/>
    </location>
    <ligand>
        <name>NADP(+)</name>
        <dbReference type="ChEBI" id="CHEBI:58349"/>
    </ligand>
</feature>
<dbReference type="RefSeq" id="WP_067402028.1">
    <property type="nucleotide sequence ID" value="NZ_LZEY01000018.1"/>
</dbReference>
<dbReference type="Pfam" id="PF08501">
    <property type="entry name" value="Shikimate_dh_N"/>
    <property type="match status" value="1"/>
</dbReference>
<dbReference type="GO" id="GO:0004764">
    <property type="term" value="F:shikimate 3-dehydrogenase (NADP+) activity"/>
    <property type="evidence" value="ECO:0007669"/>
    <property type="project" value="UniProtKB-UniRule"/>
</dbReference>
<comment type="subunit">
    <text evidence="8">Homodimer.</text>
</comment>
<dbReference type="UniPathway" id="UPA00053">
    <property type="reaction ID" value="UER00087"/>
</dbReference>
<dbReference type="NCBIfam" id="NF001310">
    <property type="entry name" value="PRK00258.1-2"/>
    <property type="match status" value="1"/>
</dbReference>
<feature type="binding site" evidence="8">
    <location>
        <position position="77"/>
    </location>
    <ligand>
        <name>NADP(+)</name>
        <dbReference type="ChEBI" id="CHEBI:58349"/>
    </ligand>
</feature>
<dbReference type="GO" id="GO:0050661">
    <property type="term" value="F:NADP binding"/>
    <property type="evidence" value="ECO:0007669"/>
    <property type="project" value="InterPro"/>
</dbReference>
<dbReference type="CDD" id="cd01065">
    <property type="entry name" value="NAD_bind_Shikimate_DH"/>
    <property type="match status" value="1"/>
</dbReference>
<reference evidence="13" key="1">
    <citation type="submission" date="2016-06" db="EMBL/GenBank/DDBJ databases">
        <authorList>
            <person name="Butler K."/>
        </authorList>
    </citation>
    <scope>NUCLEOTIDE SEQUENCE [LARGE SCALE GENOMIC DNA]</scope>
    <source>
        <strain evidence="13">GCSL-Mp20</strain>
    </source>
</reference>
<evidence type="ECO:0000256" key="1">
    <source>
        <dbReference type="ARBA" id="ARBA00004871"/>
    </source>
</evidence>
<feature type="domain" description="Shikimate dehydrogenase substrate binding N-terminal" evidence="10">
    <location>
        <begin position="6"/>
        <end position="88"/>
    </location>
</feature>
<evidence type="ECO:0000259" key="9">
    <source>
        <dbReference type="Pfam" id="PF01488"/>
    </source>
</evidence>
<proteinExistence type="inferred from homology"/>
<evidence type="ECO:0000259" key="11">
    <source>
        <dbReference type="Pfam" id="PF18317"/>
    </source>
</evidence>
<feature type="binding site" evidence="8">
    <location>
        <position position="102"/>
    </location>
    <ligand>
        <name>shikimate</name>
        <dbReference type="ChEBI" id="CHEBI:36208"/>
    </ligand>
</feature>
<dbReference type="PANTHER" id="PTHR21089">
    <property type="entry name" value="SHIKIMATE DEHYDROGENASE"/>
    <property type="match status" value="1"/>
</dbReference>
<evidence type="ECO:0000256" key="6">
    <source>
        <dbReference type="ARBA" id="ARBA00023141"/>
    </source>
</evidence>
<evidence type="ECO:0000256" key="2">
    <source>
        <dbReference type="ARBA" id="ARBA00012962"/>
    </source>
</evidence>
<evidence type="ECO:0000256" key="8">
    <source>
        <dbReference type="HAMAP-Rule" id="MF_00222"/>
    </source>
</evidence>
<feature type="binding site" evidence="8">
    <location>
        <position position="217"/>
    </location>
    <ligand>
        <name>shikimate</name>
        <dbReference type="ChEBI" id="CHEBI:36208"/>
    </ligand>
</feature>
<feature type="binding site" evidence="8">
    <location>
        <begin position="14"/>
        <end position="16"/>
    </location>
    <ligand>
        <name>shikimate</name>
        <dbReference type="ChEBI" id="CHEBI:36208"/>
    </ligand>
</feature>
<dbReference type="InterPro" id="IPR046346">
    <property type="entry name" value="Aminoacid_DH-like_N_sf"/>
</dbReference>
<dbReference type="Gene3D" id="3.40.50.10860">
    <property type="entry name" value="Leucine Dehydrogenase, chain A, domain 1"/>
    <property type="match status" value="1"/>
</dbReference>
<dbReference type="SUPFAM" id="SSF51735">
    <property type="entry name" value="NAD(P)-binding Rossmann-fold domains"/>
    <property type="match status" value="1"/>
</dbReference>
<evidence type="ECO:0000256" key="5">
    <source>
        <dbReference type="ARBA" id="ARBA00023002"/>
    </source>
</evidence>
<comment type="caution">
    <text evidence="12">The sequence shown here is derived from an EMBL/GenBank/DDBJ whole genome shotgun (WGS) entry which is preliminary data.</text>
</comment>
<dbReference type="InterPro" id="IPR013708">
    <property type="entry name" value="Shikimate_DH-bd_N"/>
</dbReference>
<evidence type="ECO:0000256" key="7">
    <source>
        <dbReference type="ARBA" id="ARBA00049442"/>
    </source>
</evidence>
<comment type="similarity">
    <text evidence="8">Belongs to the shikimate dehydrogenase family.</text>
</comment>
<dbReference type="Gene3D" id="3.40.50.720">
    <property type="entry name" value="NAD(P)-binding Rossmann-like Domain"/>
    <property type="match status" value="1"/>
</dbReference>
<organism evidence="12 13">
    <name type="scientific">Morganella psychrotolerans</name>
    <dbReference type="NCBI Taxonomy" id="368603"/>
    <lineage>
        <taxon>Bacteria</taxon>
        <taxon>Pseudomonadati</taxon>
        <taxon>Pseudomonadota</taxon>
        <taxon>Gammaproteobacteria</taxon>
        <taxon>Enterobacterales</taxon>
        <taxon>Morganellaceae</taxon>
        <taxon>Morganella</taxon>
    </lineage>
</organism>
<keyword evidence="4 8" id="KW-0521">NADP</keyword>
<dbReference type="PANTHER" id="PTHR21089:SF1">
    <property type="entry name" value="BIFUNCTIONAL 3-DEHYDROQUINATE DEHYDRATASE_SHIKIMATE DEHYDROGENASE, CHLOROPLASTIC"/>
    <property type="match status" value="1"/>
</dbReference>
<keyword evidence="13" id="KW-1185">Reference proteome</keyword>
<evidence type="ECO:0000256" key="4">
    <source>
        <dbReference type="ARBA" id="ARBA00022857"/>
    </source>
</evidence>
<name>A0A1B8HKN7_9GAMM</name>
<comment type="catalytic activity">
    <reaction evidence="7 8">
        <text>shikimate + NADP(+) = 3-dehydroshikimate + NADPH + H(+)</text>
        <dbReference type="Rhea" id="RHEA:17737"/>
        <dbReference type="ChEBI" id="CHEBI:15378"/>
        <dbReference type="ChEBI" id="CHEBI:16630"/>
        <dbReference type="ChEBI" id="CHEBI:36208"/>
        <dbReference type="ChEBI" id="CHEBI:57783"/>
        <dbReference type="ChEBI" id="CHEBI:58349"/>
        <dbReference type="EC" id="1.1.1.25"/>
    </reaction>
</comment>
<dbReference type="FunFam" id="3.40.50.720:FF:000104">
    <property type="entry name" value="Shikimate dehydrogenase (NADP(+))"/>
    <property type="match status" value="1"/>
</dbReference>
<accession>A0A1B8HKN7</accession>
<dbReference type="Pfam" id="PF18317">
    <property type="entry name" value="SDH_C"/>
    <property type="match status" value="1"/>
</dbReference>
<dbReference type="EC" id="1.1.1.25" evidence="2 8"/>